<dbReference type="PANTHER" id="PTHR45958">
    <property type="entry name" value="RING-TYPE E3 UBIQUITIN TRANSFERASE"/>
    <property type="match status" value="1"/>
</dbReference>
<evidence type="ECO:0000256" key="5">
    <source>
        <dbReference type="ARBA" id="ARBA00022737"/>
    </source>
</evidence>
<dbReference type="InterPro" id="IPR011989">
    <property type="entry name" value="ARM-like"/>
</dbReference>
<evidence type="ECO:0000256" key="1">
    <source>
        <dbReference type="ARBA" id="ARBA00000900"/>
    </source>
</evidence>
<gene>
    <name evidence="8" type="ORF">CTI12_AA116470</name>
</gene>
<dbReference type="InterPro" id="IPR016024">
    <property type="entry name" value="ARM-type_fold"/>
</dbReference>
<feature type="compositionally biased region" description="Basic and acidic residues" evidence="6">
    <location>
        <begin position="1"/>
        <end position="13"/>
    </location>
</feature>
<dbReference type="EC" id="2.3.2.27" evidence="3"/>
<dbReference type="PROSITE" id="PS51698">
    <property type="entry name" value="U_BOX"/>
    <property type="match status" value="1"/>
</dbReference>
<name>A0A2U1PSN8_ARTAN</name>
<dbReference type="Proteomes" id="UP000245207">
    <property type="component" value="Unassembled WGS sequence"/>
</dbReference>
<dbReference type="GO" id="GO:0016567">
    <property type="term" value="P:protein ubiquitination"/>
    <property type="evidence" value="ECO:0007669"/>
    <property type="project" value="UniProtKB-UniPathway"/>
</dbReference>
<dbReference type="SMART" id="SM00185">
    <property type="entry name" value="ARM"/>
    <property type="match status" value="4"/>
</dbReference>
<dbReference type="CDD" id="cd16664">
    <property type="entry name" value="RING-Ubox_PUB"/>
    <property type="match status" value="1"/>
</dbReference>
<dbReference type="SMART" id="SM00504">
    <property type="entry name" value="Ubox"/>
    <property type="match status" value="1"/>
</dbReference>
<feature type="region of interest" description="Disordered" evidence="6">
    <location>
        <begin position="1080"/>
        <end position="1109"/>
    </location>
</feature>
<dbReference type="UniPathway" id="UPA00143"/>
<reference evidence="8 9" key="1">
    <citation type="journal article" date="2018" name="Mol. Plant">
        <title>The genome of Artemisia annua provides insight into the evolution of Asteraceae family and artemisinin biosynthesis.</title>
        <authorList>
            <person name="Shen Q."/>
            <person name="Zhang L."/>
            <person name="Liao Z."/>
            <person name="Wang S."/>
            <person name="Yan T."/>
            <person name="Shi P."/>
            <person name="Liu M."/>
            <person name="Fu X."/>
            <person name="Pan Q."/>
            <person name="Wang Y."/>
            <person name="Lv Z."/>
            <person name="Lu X."/>
            <person name="Zhang F."/>
            <person name="Jiang W."/>
            <person name="Ma Y."/>
            <person name="Chen M."/>
            <person name="Hao X."/>
            <person name="Li L."/>
            <person name="Tang Y."/>
            <person name="Lv G."/>
            <person name="Zhou Y."/>
            <person name="Sun X."/>
            <person name="Brodelius P.E."/>
            <person name="Rose J.K.C."/>
            <person name="Tang K."/>
        </authorList>
    </citation>
    <scope>NUCLEOTIDE SEQUENCE [LARGE SCALE GENOMIC DNA]</scope>
    <source>
        <strain evidence="9">cv. Huhao1</strain>
        <tissue evidence="8">Leaf</tissue>
    </source>
</reference>
<comment type="pathway">
    <text evidence="2">Protein modification; protein ubiquitination.</text>
</comment>
<dbReference type="OrthoDB" id="10064100at2759"/>
<feature type="compositionally biased region" description="Polar residues" evidence="6">
    <location>
        <begin position="1097"/>
        <end position="1109"/>
    </location>
</feature>
<evidence type="ECO:0000313" key="9">
    <source>
        <dbReference type="Proteomes" id="UP000245207"/>
    </source>
</evidence>
<keyword evidence="4" id="KW-0808">Transferase</keyword>
<comment type="caution">
    <text evidence="8">The sequence shown here is derived from an EMBL/GenBank/DDBJ whole genome shotgun (WGS) entry which is preliminary data.</text>
</comment>
<dbReference type="InterPro" id="IPR045210">
    <property type="entry name" value="RING-Ubox_PUB"/>
</dbReference>
<dbReference type="InterPro" id="IPR032801">
    <property type="entry name" value="PXL2A/B/C"/>
</dbReference>
<proteinExistence type="predicted"/>
<dbReference type="InterPro" id="IPR000225">
    <property type="entry name" value="Armadillo"/>
</dbReference>
<protein>
    <recommendedName>
        <fullName evidence="3">RING-type E3 ubiquitin transferase</fullName>
        <ecNumber evidence="3">2.3.2.27</ecNumber>
    </recommendedName>
</protein>
<evidence type="ECO:0000313" key="8">
    <source>
        <dbReference type="EMBL" id="PWA88732.1"/>
    </source>
</evidence>
<evidence type="ECO:0000256" key="2">
    <source>
        <dbReference type="ARBA" id="ARBA00004906"/>
    </source>
</evidence>
<dbReference type="Pfam" id="PF13911">
    <property type="entry name" value="AhpC-TSA_2"/>
    <property type="match status" value="2"/>
</dbReference>
<accession>A0A2U1PSN8</accession>
<dbReference type="STRING" id="35608.A0A2U1PSN8"/>
<keyword evidence="9" id="KW-1185">Reference proteome</keyword>
<dbReference type="Pfam" id="PF04564">
    <property type="entry name" value="U-box"/>
    <property type="match status" value="1"/>
</dbReference>
<dbReference type="SUPFAM" id="SSF48371">
    <property type="entry name" value="ARM repeat"/>
    <property type="match status" value="2"/>
</dbReference>
<dbReference type="InterPro" id="IPR003613">
    <property type="entry name" value="Ubox_domain"/>
</dbReference>
<evidence type="ECO:0000256" key="6">
    <source>
        <dbReference type="SAM" id="MobiDB-lite"/>
    </source>
</evidence>
<feature type="domain" description="U-box" evidence="7">
    <location>
        <begin position="197"/>
        <end position="275"/>
    </location>
</feature>
<feature type="region of interest" description="Disordered" evidence="6">
    <location>
        <begin position="1"/>
        <end position="25"/>
    </location>
</feature>
<organism evidence="8 9">
    <name type="scientific">Artemisia annua</name>
    <name type="common">Sweet wormwood</name>
    <dbReference type="NCBI Taxonomy" id="35608"/>
    <lineage>
        <taxon>Eukaryota</taxon>
        <taxon>Viridiplantae</taxon>
        <taxon>Streptophyta</taxon>
        <taxon>Embryophyta</taxon>
        <taxon>Tracheophyta</taxon>
        <taxon>Spermatophyta</taxon>
        <taxon>Magnoliopsida</taxon>
        <taxon>eudicotyledons</taxon>
        <taxon>Gunneridae</taxon>
        <taxon>Pentapetalae</taxon>
        <taxon>asterids</taxon>
        <taxon>campanulids</taxon>
        <taxon>Asterales</taxon>
        <taxon>Asteraceae</taxon>
        <taxon>Asteroideae</taxon>
        <taxon>Anthemideae</taxon>
        <taxon>Artemisiinae</taxon>
        <taxon>Artemisia</taxon>
    </lineage>
</organism>
<evidence type="ECO:0000256" key="3">
    <source>
        <dbReference type="ARBA" id="ARBA00012483"/>
    </source>
</evidence>
<dbReference type="Gene3D" id="1.25.10.10">
    <property type="entry name" value="Leucine-rich Repeat Variant"/>
    <property type="match status" value="3"/>
</dbReference>
<dbReference type="Gene3D" id="3.30.40.10">
    <property type="entry name" value="Zinc/RING finger domain, C3HC4 (zinc finger)"/>
    <property type="match status" value="1"/>
</dbReference>
<feature type="compositionally biased region" description="Low complexity" evidence="6">
    <location>
        <begin position="14"/>
        <end position="25"/>
    </location>
</feature>
<dbReference type="PANTHER" id="PTHR45958:SF4">
    <property type="entry name" value="U-BOX DOMAIN-CONTAINING PROTEIN 42-RELATED"/>
    <property type="match status" value="1"/>
</dbReference>
<dbReference type="InterPro" id="IPR052608">
    <property type="entry name" value="U-box_domain_protein"/>
</dbReference>
<dbReference type="SUPFAM" id="SSF57850">
    <property type="entry name" value="RING/U-box"/>
    <property type="match status" value="1"/>
</dbReference>
<dbReference type="GO" id="GO:0061630">
    <property type="term" value="F:ubiquitin protein ligase activity"/>
    <property type="evidence" value="ECO:0007669"/>
    <property type="project" value="UniProtKB-EC"/>
</dbReference>
<keyword evidence="5" id="KW-0677">Repeat</keyword>
<evidence type="ECO:0000256" key="4">
    <source>
        <dbReference type="ARBA" id="ARBA00022679"/>
    </source>
</evidence>
<sequence>MELSLHMKQDDKSNSISSDWFSSVDKSSSASDVQSLLVVISEIMKLSIITGNENFITIGCYFYRVSSVITEVESPDTTTNPAETLLSLSECIYTAKSLLSNCNTKPISAIIKQLEILIKQMSKVLNSIKSSSRNYFHFAVQSLVQDINGFSLEASENDMLGNSYANETDLYSINDFGNFTDDETETSYVTNFQSKEPLYEAFFCPLTKKIMDDPVTVETGVTYERVAITQWFAKFSNPADIVCPKTGIKITSQLFNRNIALRETIKQWEERDEQASIKAARSALSLLSSKPVILEALHNLQNLCRKKIYNVVEIRTAGIIPLLATILKHEDGDVKCETLELLRQLTENDDEDEGKEMIARTVDLSGIIQNLSSQVERIRHSALLLLVEISKGQYFCDKISSITGGVLMLITLKYRQPVDAFASQKVDAILKNLEMSPSNIKIMAENGHWQPLLHHFLEGNDETKMEMASYIGEIFLGNDDEIKAYVAETALPGLIQMVTDGNSLARNVAFRALKQISSHHENGKILVKSGTISNMFNEIFKRRIYDEPTDSKAEAAGILANILESGSVVLNDLQVDHKMSLDFIIYNIVKRVGNSMPDELNVNFVRILLCLMTFPKTKEIIVSVVKENHACTSIIELLNNPNEELQVVSLVFCIALSPFLGHTLADKLCKTRGQPQALLHDLPETTPPTEKQAVSVTFLAKLPHENITLNLALMNMIPLILRKMDQVQKSGTRMSKYGSTYFEGLVGILVRFTATLYENQFLILAKNFSFTTVFTELLMNTSSDEVQRLSANGLENLSLKTVTLSKPAQIKKPKFRKFSFLQKCCSFDSRSNFEIAPLCPVHKGSCSSQETFCLLEAKAVKKLLICFDHRNVQVVEAALSAICTLLHERVDLDSSVSMLIQEKAIQHILNVIKEHKDESLRQKSFWMLEKLLMEGDDKLTSEISQDRFLRATLINVLHYGNGDIRMASFSMEDFVGTGSLQKLLPKLLDDGWDDVPTLKIMNSEDMNAINMTQQQKDALEIRSYLHDRSLMQYADKLEASGKCLAELLNLASSDLSAQFAMKRGHIARFMDRTSQCDTDPIPASFSLPSRKPRVPPSRNSSLFKSTQSISARPKLQAMSTRSTINYDATIEQSMADFKIKDGYVYKGVVAALPDEPRACGCIQPPPIVEDVAPYSSIENISVQKLTPEYKIGMERLVKIKTPPMRVSDLWRDKPALLLCIRRPGCIMCRAEAHKLYSKKPIFDSLGISLFAVLHEHIESEVRDFWPRYWGGVVLLDKNMDFFKALGGGSLLKDKFISGFLFNPRARANYKRAKDMGIEQNFKGEGEIKGGLFIMGKGRSGVAYQFIERNFGDWAPLSEIIEIGTRLKVRDFWPRYWGGVVLLDKNMDFFKALGGGSLLKDKFISGFLFNPRARANYKRAKDMGIEQNFKGEGEIKGGLFIMGKGRSGVAYQFIERNFGDWAPLSEIIEIGTRLKNQELDNDYSITSQDYE</sequence>
<dbReference type="InterPro" id="IPR013083">
    <property type="entry name" value="Znf_RING/FYVE/PHD"/>
</dbReference>
<dbReference type="EMBL" id="PKPP01000785">
    <property type="protein sequence ID" value="PWA88732.1"/>
    <property type="molecule type" value="Genomic_DNA"/>
</dbReference>
<comment type="catalytic activity">
    <reaction evidence="1">
        <text>S-ubiquitinyl-[E2 ubiquitin-conjugating enzyme]-L-cysteine + [acceptor protein]-L-lysine = [E2 ubiquitin-conjugating enzyme]-L-cysteine + N(6)-ubiquitinyl-[acceptor protein]-L-lysine.</text>
        <dbReference type="EC" id="2.3.2.27"/>
    </reaction>
</comment>
<evidence type="ECO:0000259" key="7">
    <source>
        <dbReference type="PROSITE" id="PS51698"/>
    </source>
</evidence>